<feature type="domain" description="Xylose isomerase-like TIM barrel" evidence="1">
    <location>
        <begin position="29"/>
        <end position="186"/>
    </location>
</feature>
<accession>A0A2S7UTJ4</accession>
<gene>
    <name evidence="2" type="ORF">BTO11_06175</name>
</gene>
<sequence>MKLNFHKSLWEVQCTNPSELSHYLNVINNEGYQGTELFLPFYSIDVDTTLKAHAEFGLDIITGIATDGANVQQHLASLTKQVEQALEFSPTLINCHTGRDIFSLKDNLVLFEAALELEQKHNVTITHETHRFRPTFSTFGTEQIIDVLPELKLNLDISHWMVVHESDLSDQIERLNKLFKSVYHIHGRVGFEEGPQVTNPEDERWQAHLINHTQLWQAVVDNAAARQDNSFTITPEFGPFPYAHILPATGEHLADIWRANRFMKQHLSEQLTTPK</sequence>
<comment type="caution">
    <text evidence="2">The sequence shown here is derived from an EMBL/GenBank/DDBJ whole genome shotgun (WGS) entry which is preliminary data.</text>
</comment>
<organism evidence="2 3">
    <name type="scientific">Psychrosphaera saromensis</name>
    <dbReference type="NCBI Taxonomy" id="716813"/>
    <lineage>
        <taxon>Bacteria</taxon>
        <taxon>Pseudomonadati</taxon>
        <taxon>Pseudomonadota</taxon>
        <taxon>Gammaproteobacteria</taxon>
        <taxon>Alteromonadales</taxon>
        <taxon>Pseudoalteromonadaceae</taxon>
        <taxon>Psychrosphaera</taxon>
    </lineage>
</organism>
<dbReference type="Gene3D" id="3.20.20.150">
    <property type="entry name" value="Divalent-metal-dependent TIM barrel enzymes"/>
    <property type="match status" value="1"/>
</dbReference>
<reference evidence="2 3" key="1">
    <citation type="submission" date="2016-12" db="EMBL/GenBank/DDBJ databases">
        <title>Diversity of luminous bacteria.</title>
        <authorList>
            <person name="Yoshizawa S."/>
            <person name="Kogure K."/>
        </authorList>
    </citation>
    <scope>NUCLEOTIDE SEQUENCE [LARGE SCALE GENOMIC DNA]</scope>
    <source>
        <strain evidence="2 3">SA4-48</strain>
    </source>
</reference>
<evidence type="ECO:0000313" key="2">
    <source>
        <dbReference type="EMBL" id="PQJ53294.1"/>
    </source>
</evidence>
<proteinExistence type="predicted"/>
<dbReference type="Proteomes" id="UP000239007">
    <property type="component" value="Unassembled WGS sequence"/>
</dbReference>
<evidence type="ECO:0000259" key="1">
    <source>
        <dbReference type="Pfam" id="PF01261"/>
    </source>
</evidence>
<dbReference type="SUPFAM" id="SSF51658">
    <property type="entry name" value="Xylose isomerase-like"/>
    <property type="match status" value="1"/>
</dbReference>
<name>A0A2S7UTJ4_9GAMM</name>
<evidence type="ECO:0000313" key="3">
    <source>
        <dbReference type="Proteomes" id="UP000239007"/>
    </source>
</evidence>
<dbReference type="RefSeq" id="WP_105051775.1">
    <property type="nucleotide sequence ID" value="NZ_BMYG01000003.1"/>
</dbReference>
<dbReference type="EMBL" id="MSCH01000003">
    <property type="protein sequence ID" value="PQJ53294.1"/>
    <property type="molecule type" value="Genomic_DNA"/>
</dbReference>
<dbReference type="Pfam" id="PF01261">
    <property type="entry name" value="AP_endonuc_2"/>
    <property type="match status" value="1"/>
</dbReference>
<dbReference type="InterPro" id="IPR036237">
    <property type="entry name" value="Xyl_isomerase-like_sf"/>
</dbReference>
<dbReference type="AlphaFoldDB" id="A0A2S7UTJ4"/>
<protein>
    <recommendedName>
        <fullName evidence="1">Xylose isomerase-like TIM barrel domain-containing protein</fullName>
    </recommendedName>
</protein>
<dbReference type="InterPro" id="IPR013022">
    <property type="entry name" value="Xyl_isomerase-like_TIM-brl"/>
</dbReference>
<keyword evidence="3" id="KW-1185">Reference proteome</keyword>
<dbReference type="OrthoDB" id="2555274at2"/>